<evidence type="ECO:0008006" key="3">
    <source>
        <dbReference type="Google" id="ProtNLM"/>
    </source>
</evidence>
<dbReference type="Proteomes" id="UP001424741">
    <property type="component" value="Unassembled WGS sequence"/>
</dbReference>
<sequence>MQLVRFALLLPILLFCSCDSGKPDLSSPKSYNSSNFTFQYPGDWKITSDEDDGEEHIVQLESGLMTTVSVRVIKDEEFSCMDLANVLRQNTGDDLGDKVTVAKSTLTPMDDAHGYSWAEEKYILDSDGLKLNFTVHYGCKTAGGDTLLVYFQTTDSSWERVSPGFDLIRDSFSAVQEEKSAAQ</sequence>
<evidence type="ECO:0000313" key="2">
    <source>
        <dbReference type="Proteomes" id="UP001424741"/>
    </source>
</evidence>
<dbReference type="EMBL" id="BAABRL010000006">
    <property type="protein sequence ID" value="GAA5495927.1"/>
    <property type="molecule type" value="Genomic_DNA"/>
</dbReference>
<name>A0ABP9UZW7_9BACT</name>
<reference evidence="1 2" key="1">
    <citation type="submission" date="2024-02" db="EMBL/GenBank/DDBJ databases">
        <title>Rubritalea halochordaticola NBRC 107102.</title>
        <authorList>
            <person name="Ichikawa N."/>
            <person name="Katano-Makiyama Y."/>
            <person name="Hidaka K."/>
        </authorList>
    </citation>
    <scope>NUCLEOTIDE SEQUENCE [LARGE SCALE GENOMIC DNA]</scope>
    <source>
        <strain evidence="1 2">NBRC 107102</strain>
    </source>
</reference>
<proteinExistence type="predicted"/>
<organism evidence="1 2">
    <name type="scientific">Rubritalea halochordaticola</name>
    <dbReference type="NCBI Taxonomy" id="714537"/>
    <lineage>
        <taxon>Bacteria</taxon>
        <taxon>Pseudomonadati</taxon>
        <taxon>Verrucomicrobiota</taxon>
        <taxon>Verrucomicrobiia</taxon>
        <taxon>Verrucomicrobiales</taxon>
        <taxon>Rubritaleaceae</taxon>
        <taxon>Rubritalea</taxon>
    </lineage>
</organism>
<evidence type="ECO:0000313" key="1">
    <source>
        <dbReference type="EMBL" id="GAA5495927.1"/>
    </source>
</evidence>
<dbReference type="PROSITE" id="PS51257">
    <property type="entry name" value="PROKAR_LIPOPROTEIN"/>
    <property type="match status" value="1"/>
</dbReference>
<protein>
    <recommendedName>
        <fullName evidence="3">PsbP C-terminal domain-containing protein</fullName>
    </recommendedName>
</protein>
<gene>
    <name evidence="1" type="ORF">Rhal01_02108</name>
</gene>
<keyword evidence="2" id="KW-1185">Reference proteome</keyword>
<accession>A0ABP9UZW7</accession>
<comment type="caution">
    <text evidence="1">The sequence shown here is derived from an EMBL/GenBank/DDBJ whole genome shotgun (WGS) entry which is preliminary data.</text>
</comment>
<dbReference type="RefSeq" id="WP_346188663.1">
    <property type="nucleotide sequence ID" value="NZ_BAABRL010000006.1"/>
</dbReference>